<evidence type="ECO:0000313" key="2">
    <source>
        <dbReference type="Proteomes" id="UP000016932"/>
    </source>
</evidence>
<dbReference type="RefSeq" id="XP_007923018.1">
    <property type="nucleotide sequence ID" value="XM_007924827.1"/>
</dbReference>
<protein>
    <submittedName>
        <fullName evidence="1">Uncharacterized protein</fullName>
    </submittedName>
</protein>
<gene>
    <name evidence="1" type="ORF">MYCFIDRAFT_202116</name>
</gene>
<sequence>MTIIADNQLIAFFSLASTAANNGVLLHDLAHAMHQHQLLLITGALIRPRTLYCYCYALFFTTTTRYHYYYWGRLSVCI</sequence>
<organism evidence="1 2">
    <name type="scientific">Pseudocercospora fijiensis (strain CIRAD86)</name>
    <name type="common">Black leaf streak disease fungus</name>
    <name type="synonym">Mycosphaerella fijiensis</name>
    <dbReference type="NCBI Taxonomy" id="383855"/>
    <lineage>
        <taxon>Eukaryota</taxon>
        <taxon>Fungi</taxon>
        <taxon>Dikarya</taxon>
        <taxon>Ascomycota</taxon>
        <taxon>Pezizomycotina</taxon>
        <taxon>Dothideomycetes</taxon>
        <taxon>Dothideomycetidae</taxon>
        <taxon>Mycosphaerellales</taxon>
        <taxon>Mycosphaerellaceae</taxon>
        <taxon>Pseudocercospora</taxon>
    </lineage>
</organism>
<dbReference type="AlphaFoldDB" id="M2Z6J6"/>
<keyword evidence="2" id="KW-1185">Reference proteome</keyword>
<name>M2Z6J6_PSEFD</name>
<dbReference type="KEGG" id="pfj:MYCFIDRAFT_202116"/>
<dbReference type="EMBL" id="KB446556">
    <property type="protein sequence ID" value="EME85395.1"/>
    <property type="molecule type" value="Genomic_DNA"/>
</dbReference>
<dbReference type="Proteomes" id="UP000016932">
    <property type="component" value="Unassembled WGS sequence"/>
</dbReference>
<reference evidence="1 2" key="1">
    <citation type="journal article" date="2012" name="PLoS Pathog.">
        <title>Diverse lifestyles and strategies of plant pathogenesis encoded in the genomes of eighteen Dothideomycetes fungi.</title>
        <authorList>
            <person name="Ohm R.A."/>
            <person name="Feau N."/>
            <person name="Henrissat B."/>
            <person name="Schoch C.L."/>
            <person name="Horwitz B.A."/>
            <person name="Barry K.W."/>
            <person name="Condon B.J."/>
            <person name="Copeland A.C."/>
            <person name="Dhillon B."/>
            <person name="Glaser F."/>
            <person name="Hesse C.N."/>
            <person name="Kosti I."/>
            <person name="LaButti K."/>
            <person name="Lindquist E.A."/>
            <person name="Lucas S."/>
            <person name="Salamov A.A."/>
            <person name="Bradshaw R.E."/>
            <person name="Ciuffetti L."/>
            <person name="Hamelin R.C."/>
            <person name="Kema G.H.J."/>
            <person name="Lawrence C."/>
            <person name="Scott J.A."/>
            <person name="Spatafora J.W."/>
            <person name="Turgeon B.G."/>
            <person name="de Wit P.J.G.M."/>
            <person name="Zhong S."/>
            <person name="Goodwin S.B."/>
            <person name="Grigoriev I.V."/>
        </authorList>
    </citation>
    <scope>NUCLEOTIDE SEQUENCE [LARGE SCALE GENOMIC DNA]</scope>
    <source>
        <strain evidence="1 2">CIRAD86</strain>
    </source>
</reference>
<dbReference type="GeneID" id="19336005"/>
<dbReference type="VEuPathDB" id="FungiDB:MYCFIDRAFT_202116"/>
<dbReference type="OrthoDB" id="5552418at2759"/>
<proteinExistence type="predicted"/>
<evidence type="ECO:0000313" key="1">
    <source>
        <dbReference type="EMBL" id="EME85395.1"/>
    </source>
</evidence>
<accession>M2Z6J6</accession>
<dbReference type="HOGENOM" id="CLU_2623041_0_0_1"/>